<accession>A0AAE7ZBZ7</accession>
<gene>
    <name evidence="1" type="ORF">BBB48_00885</name>
    <name evidence="2" type="ORF">DPV95_00545</name>
</gene>
<evidence type="ECO:0000313" key="3">
    <source>
        <dbReference type="Proteomes" id="UP000092740"/>
    </source>
</evidence>
<organism evidence="2 4">
    <name type="scientific">Haemophilus parainfluenzae</name>
    <dbReference type="NCBI Taxonomy" id="729"/>
    <lineage>
        <taxon>Bacteria</taxon>
        <taxon>Pseudomonadati</taxon>
        <taxon>Pseudomonadota</taxon>
        <taxon>Gammaproteobacteria</taxon>
        <taxon>Pasteurellales</taxon>
        <taxon>Pasteurellaceae</taxon>
        <taxon>Haemophilus</taxon>
    </lineage>
</organism>
<dbReference type="Proteomes" id="UP000092740">
    <property type="component" value="Unassembled WGS sequence"/>
</dbReference>
<dbReference type="EMBL" id="MAQD01000001">
    <property type="protein sequence ID" value="OBY53330.1"/>
    <property type="molecule type" value="Genomic_DNA"/>
</dbReference>
<name>A0AAE7ZBZ7_HAEPA</name>
<dbReference type="AlphaFoldDB" id="A0AAE7ZBZ7"/>
<reference evidence="1 3" key="1">
    <citation type="submission" date="2016-06" db="EMBL/GenBank/DDBJ databases">
        <title>Simultaneous identification of Haemophilus influenzae and Haemophilus haemolyticus using TaqMan real-time PCR.</title>
        <authorList>
            <person name="Price E.P."/>
            <person name="Sarovich D.S."/>
            <person name="Harris T."/>
            <person name="Spargo J.C."/>
            <person name="Nosworthy E."/>
            <person name="Beissbarth J."/>
            <person name="Smith-Vaughan H.C."/>
        </authorList>
    </citation>
    <scope>NUCLEOTIDE SEQUENCE [LARGE SCALE GENOMIC DNA]</scope>
    <source>
        <strain evidence="1 3">ATCC 9796</strain>
    </source>
</reference>
<sequence length="120" mass="14195">MVKKFIFVVFIFFSIWGMKSQSEKRWDSLKHQNDILSVFNKEFAQFIDSINNNTKISSYIIINFKENTKISLIKDTLAKTGFIFQNDRYCKGAEEIDLFISTKINLVYRYPSKDCEIPKK</sequence>
<dbReference type="EMBL" id="QEPT01000001">
    <property type="protein sequence ID" value="RDE85318.1"/>
    <property type="molecule type" value="Genomic_DNA"/>
</dbReference>
<evidence type="ECO:0000313" key="4">
    <source>
        <dbReference type="Proteomes" id="UP000253823"/>
    </source>
</evidence>
<protein>
    <submittedName>
        <fullName evidence="2">Uncharacterized protein</fullName>
    </submittedName>
</protein>
<evidence type="ECO:0000313" key="1">
    <source>
        <dbReference type="EMBL" id="OBY53330.1"/>
    </source>
</evidence>
<reference evidence="2 4" key="2">
    <citation type="submission" date="2018-05" db="EMBL/GenBank/DDBJ databases">
        <title>Draft Genome Sequences for a Diverse set of 7 Haemophilus Species.</title>
        <authorList>
            <person name="Nichols M."/>
            <person name="Topaz N."/>
            <person name="Wang X."/>
            <person name="Wang X."/>
            <person name="Boxrud D."/>
        </authorList>
    </citation>
    <scope>NUCLEOTIDE SEQUENCE [LARGE SCALE GENOMIC DNA]</scope>
    <source>
        <strain evidence="2 4">C2006002596</strain>
    </source>
</reference>
<proteinExistence type="predicted"/>
<comment type="caution">
    <text evidence="2">The sequence shown here is derived from an EMBL/GenBank/DDBJ whole genome shotgun (WGS) entry which is preliminary data.</text>
</comment>
<dbReference type="Proteomes" id="UP000253823">
    <property type="component" value="Unassembled WGS sequence"/>
</dbReference>
<evidence type="ECO:0000313" key="2">
    <source>
        <dbReference type="EMBL" id="RDE85318.1"/>
    </source>
</evidence>